<sequence>MPCYHPIRARQAYPGEQPTLLKKTDLTSPWNIKLPCAKCWGCRLERSRQTAVRLMHEAQLHKKKCFITPTYRDEDLPHGGASSQSLTAPPSSRLGLPQRLANTHAPEEHAHESQSDATLRPRHLQLFTKRLTEDVRRKTGLQKNALRYYGVGEYGDITHRPHYHLAIFGEDFSDDRIPWKHSNGNQLWRSSRLARLWPHGDTDIGELTFESAAYIARYIMKKVNGPKAHDHYRRTDEFGNDFWIEPEFNRMSRRPGIGKAWYETYQGDVHPQDYVIINGKKCKPPRYYDKLLEALEPLTMEAIKLQRQEDAKHQEDDNTWRRLRAKERVAIAASKQTKRSI</sequence>
<proteinExistence type="predicted"/>
<accession>A0A4P8PQ35</accession>
<organism evidence="3">
    <name type="scientific">Blackfly microvirus SF02</name>
    <dbReference type="NCBI Taxonomy" id="2576452"/>
    <lineage>
        <taxon>Viruses</taxon>
        <taxon>Monodnaviria</taxon>
        <taxon>Sangervirae</taxon>
        <taxon>Phixviricota</taxon>
        <taxon>Malgrandaviricetes</taxon>
        <taxon>Petitvirales</taxon>
        <taxon>Microviridae</taxon>
        <taxon>Microvirus</taxon>
    </lineage>
</organism>
<name>A0A4P8PQ35_9VIRU</name>
<feature type="domain" description="Replication-associated protein ORF2/G2P" evidence="2">
    <location>
        <begin position="116"/>
        <end position="222"/>
    </location>
</feature>
<reference evidence="3" key="1">
    <citation type="submission" date="2018-12" db="EMBL/GenBank/DDBJ databases">
        <title>Singled stranded DNA viruses identified in blackflies (Austrosimulium ungulatum) sampled in New Zealand.</title>
        <authorList>
            <person name="Kraberger S."/>
            <person name="Fontenele R.S."/>
            <person name="Schmidlin K."/>
            <person name="Walters M."/>
            <person name="Varsani A."/>
        </authorList>
    </citation>
    <scope>NUCLEOTIDE SEQUENCE [LARGE SCALE GENOMIC DNA]</scope>
    <source>
        <strain evidence="3">142</strain>
    </source>
</reference>
<dbReference type="InterPro" id="IPR056906">
    <property type="entry name" value="ORF2/G2P_dom"/>
</dbReference>
<evidence type="ECO:0000313" key="3">
    <source>
        <dbReference type="EMBL" id="QCQ84980.1"/>
    </source>
</evidence>
<dbReference type="EMBL" id="MK249201">
    <property type="protein sequence ID" value="QCQ84980.1"/>
    <property type="molecule type" value="Genomic_DNA"/>
</dbReference>
<evidence type="ECO:0000259" key="2">
    <source>
        <dbReference type="Pfam" id="PF23343"/>
    </source>
</evidence>
<evidence type="ECO:0000256" key="1">
    <source>
        <dbReference type="SAM" id="MobiDB-lite"/>
    </source>
</evidence>
<feature type="region of interest" description="Disordered" evidence="1">
    <location>
        <begin position="76"/>
        <end position="97"/>
    </location>
</feature>
<feature type="compositionally biased region" description="Polar residues" evidence="1">
    <location>
        <begin position="81"/>
        <end position="90"/>
    </location>
</feature>
<dbReference type="Pfam" id="PF23343">
    <property type="entry name" value="REP_ORF2-G2P"/>
    <property type="match status" value="1"/>
</dbReference>
<dbReference type="Proteomes" id="UP000324654">
    <property type="component" value="Genome"/>
</dbReference>
<protein>
    <submittedName>
        <fullName evidence="3">Replication initiator protein</fullName>
    </submittedName>
</protein>